<keyword evidence="3" id="KW-0378">Hydrolase</keyword>
<dbReference type="AlphaFoldDB" id="A0A8B8BQW2"/>
<keyword evidence="4" id="KW-0904">Protein phosphatase</keyword>
<dbReference type="PROSITE" id="PS50056">
    <property type="entry name" value="TYR_PHOSPHATASE_2"/>
    <property type="match status" value="2"/>
</dbReference>
<dbReference type="PROSITE" id="PS50055">
    <property type="entry name" value="TYR_PHOSPHATASE_PTP"/>
    <property type="match status" value="2"/>
</dbReference>
<dbReference type="InterPro" id="IPR000742">
    <property type="entry name" value="EGF"/>
</dbReference>
<dbReference type="PRINTS" id="PR00700">
    <property type="entry name" value="PRTYPHPHTASE"/>
</dbReference>
<feature type="domain" description="Tyrosine specific protein phosphatases" evidence="9">
    <location>
        <begin position="1001"/>
        <end position="1073"/>
    </location>
</feature>
<organism evidence="10 11">
    <name type="scientific">Crassostrea virginica</name>
    <name type="common">Eastern oyster</name>
    <dbReference type="NCBI Taxonomy" id="6565"/>
    <lineage>
        <taxon>Eukaryota</taxon>
        <taxon>Metazoa</taxon>
        <taxon>Spiralia</taxon>
        <taxon>Lophotrochozoa</taxon>
        <taxon>Mollusca</taxon>
        <taxon>Bivalvia</taxon>
        <taxon>Autobranchia</taxon>
        <taxon>Pteriomorphia</taxon>
        <taxon>Ostreida</taxon>
        <taxon>Ostreoidea</taxon>
        <taxon>Ostreidae</taxon>
        <taxon>Crassostrea</taxon>
    </lineage>
</organism>
<dbReference type="InterPro" id="IPR050348">
    <property type="entry name" value="Protein-Tyr_Phosphatase"/>
</dbReference>
<dbReference type="InterPro" id="IPR016130">
    <property type="entry name" value="Tyr_Pase_AS"/>
</dbReference>
<dbReference type="EC" id="3.1.3.48" evidence="2"/>
<dbReference type="SMART" id="SM00181">
    <property type="entry name" value="EGF"/>
    <property type="match status" value="5"/>
</dbReference>
<proteinExistence type="inferred from homology"/>
<evidence type="ECO:0000256" key="5">
    <source>
        <dbReference type="ARBA" id="ARBA00051722"/>
    </source>
</evidence>
<feature type="chain" id="PRO_5034868690" description="protein-tyrosine-phosphatase" evidence="7">
    <location>
        <begin position="17"/>
        <end position="1094"/>
    </location>
</feature>
<dbReference type="InterPro" id="IPR000242">
    <property type="entry name" value="PTP_cat"/>
</dbReference>
<dbReference type="PROSITE" id="PS00383">
    <property type="entry name" value="TYR_PHOSPHATASE_1"/>
    <property type="match status" value="1"/>
</dbReference>
<dbReference type="SMART" id="SM00404">
    <property type="entry name" value="PTPc_motif"/>
    <property type="match status" value="2"/>
</dbReference>
<feature type="signal peptide" evidence="7">
    <location>
        <begin position="1"/>
        <end position="16"/>
    </location>
</feature>
<sequence>MSAVCLYLGFISVVIGYENIALHKPAHQMYRYTGLPVALTEASNAVDGFKSNLSVWAGQCVISGEDKHTASWWVNLTNILSIHHVTIYYRTGNVPWGSSNGFTKRFLGFSLYVSNTTNKSEGSLCFKDTNFTLGTIPAVFNTTCLVHGQYVIYYNERLQGVTYPAGYSPYAFNELCEVEVFGCKRPAYYGSNCDIPCPDPNCRYCHIETGACQGCKPGYKGHQCDLECPYGYFGQDCASNCSKTCTGCNNVNGSCDRGCHPGWKGDYCQQSCDNGRYGPECSQVCGTCFQLKKCHHINGSCMNGCNQGFEGMFCKKTCLHGYYGYDCNNTCNSACKGCDAVNGLCNTGCMPGWRGDYCQEACDNGTFGDNCSQPCGNCAQVGQCHHTNGTCLEGCVDGFIGSTCTEPFLKITEPLDNTGPVVGAIVGVLVGSILVVALVFIIRMKRRKTSNKEKYKSGQEETLAESQYSNVDLSIEPSDSRTEKENKIVAMMRDSAVKENTTTNRYDPIEEDNVYMNETCSSGIPLEKLDSIVAKQGTKEYYDFKKEYAALPSGEIYSCDVGKKHENIPKNRFKTTFPYDHSRVVLGVTDEGSSDYINANYIDGTNRPKEYIAAQGPKQNTVNDFWKMIWQENVDSIVMLTNLKEGDKVKCYKYWPDGNDSLSCGYISVKLIEEKIHAFFIERKLSVTNLMMKKTRTLTQYHYISWPDHGTPEPLSLLDFYHHVTTTANRSEVPTLVHCSAGVGRTGTYIALDALYREGRNTGAVNVVGFVKKMRDNRVSMVQTYEQYITIYLALNEIFKAPIRMCSSTEFCSKMEKASKDTPANRNPLRKEFQLLLKVRPTYTEKDYKIAKESSKSKQMDRVLPLDKYSLHLSSMVPNRGSYINAIFIPSFIKARRFIVTHYPTPEDAVDFLRLLNDHESDTVICMDPVHKVESIQSWLPDLSCSKVVSPFTIHCQSISRTGTGQVIDILQNNQEDEVHSVLVEGPRNRVNSSGTSRDSSKLLQLVTTVLFLKTENPITVVSSDGASLCGVFLAVHNAIQQLNTDSAVDVFTVVRQLQIRRPELCNSIEEYEMVQRAVYDHIQTSTENIYNNQ</sequence>
<evidence type="ECO:0000259" key="8">
    <source>
        <dbReference type="PROSITE" id="PS50055"/>
    </source>
</evidence>
<protein>
    <recommendedName>
        <fullName evidence="2">protein-tyrosine-phosphatase</fullName>
        <ecNumber evidence="2">3.1.3.48</ecNumber>
    </recommendedName>
</protein>
<evidence type="ECO:0000313" key="10">
    <source>
        <dbReference type="Proteomes" id="UP000694844"/>
    </source>
</evidence>
<evidence type="ECO:0000256" key="7">
    <source>
        <dbReference type="SAM" id="SignalP"/>
    </source>
</evidence>
<name>A0A8B8BQW2_CRAVI</name>
<evidence type="ECO:0000259" key="9">
    <source>
        <dbReference type="PROSITE" id="PS50056"/>
    </source>
</evidence>
<dbReference type="PANTHER" id="PTHR19134:SF562">
    <property type="entry name" value="PROTEIN-TYROSINE-PHOSPHATASE"/>
    <property type="match status" value="1"/>
</dbReference>
<reference evidence="11" key="1">
    <citation type="submission" date="2025-08" db="UniProtKB">
        <authorList>
            <consortium name="RefSeq"/>
        </authorList>
    </citation>
    <scope>IDENTIFICATION</scope>
    <source>
        <tissue evidence="11">Whole sample</tissue>
    </source>
</reference>
<dbReference type="InterPro" id="IPR029021">
    <property type="entry name" value="Prot-tyrosine_phosphatase-like"/>
</dbReference>
<feature type="domain" description="Tyrosine-protein phosphatase" evidence="8">
    <location>
        <begin position="544"/>
        <end position="798"/>
    </location>
</feature>
<dbReference type="Proteomes" id="UP000694844">
    <property type="component" value="Chromosome 9"/>
</dbReference>
<dbReference type="CDD" id="cd00055">
    <property type="entry name" value="EGF_Lam"/>
    <property type="match status" value="1"/>
</dbReference>
<dbReference type="SUPFAM" id="SSF49785">
    <property type="entry name" value="Galactose-binding domain-like"/>
    <property type="match status" value="1"/>
</dbReference>
<dbReference type="GeneID" id="111112165"/>
<evidence type="ECO:0000256" key="4">
    <source>
        <dbReference type="ARBA" id="ARBA00022912"/>
    </source>
</evidence>
<keyword evidence="6" id="KW-0812">Transmembrane</keyword>
<dbReference type="OrthoDB" id="6118243at2759"/>
<keyword evidence="10" id="KW-1185">Reference proteome</keyword>
<evidence type="ECO:0000256" key="6">
    <source>
        <dbReference type="SAM" id="Phobius"/>
    </source>
</evidence>
<dbReference type="InterPro" id="IPR008979">
    <property type="entry name" value="Galactose-bd-like_sf"/>
</dbReference>
<evidence type="ECO:0000256" key="1">
    <source>
        <dbReference type="ARBA" id="ARBA00009580"/>
    </source>
</evidence>
<dbReference type="InterPro" id="IPR000387">
    <property type="entry name" value="Tyr_Pase_dom"/>
</dbReference>
<evidence type="ECO:0000256" key="2">
    <source>
        <dbReference type="ARBA" id="ARBA00013064"/>
    </source>
</evidence>
<dbReference type="Gene3D" id="2.170.300.10">
    <property type="entry name" value="Tie2 ligand-binding domain superfamily"/>
    <property type="match status" value="1"/>
</dbReference>
<keyword evidence="6" id="KW-1133">Transmembrane helix</keyword>
<dbReference type="RefSeq" id="XP_022305244.1">
    <property type="nucleotide sequence ID" value="XM_022449536.1"/>
</dbReference>
<evidence type="ECO:0000256" key="3">
    <source>
        <dbReference type="ARBA" id="ARBA00022801"/>
    </source>
</evidence>
<dbReference type="SMART" id="SM00194">
    <property type="entry name" value="PTPc"/>
    <property type="match status" value="2"/>
</dbReference>
<dbReference type="CDD" id="cd00047">
    <property type="entry name" value="PTPc"/>
    <property type="match status" value="1"/>
</dbReference>
<dbReference type="InterPro" id="IPR002049">
    <property type="entry name" value="LE_dom"/>
</dbReference>
<feature type="domain" description="Tyrosine specific protein phosphatases" evidence="9">
    <location>
        <begin position="718"/>
        <end position="789"/>
    </location>
</feature>
<feature type="transmembrane region" description="Helical" evidence="6">
    <location>
        <begin position="421"/>
        <end position="442"/>
    </location>
</feature>
<dbReference type="PANTHER" id="PTHR19134">
    <property type="entry name" value="RECEPTOR-TYPE TYROSINE-PROTEIN PHOSPHATASE"/>
    <property type="match status" value="1"/>
</dbReference>
<dbReference type="Pfam" id="PF00102">
    <property type="entry name" value="Y_phosphatase"/>
    <property type="match status" value="2"/>
</dbReference>
<keyword evidence="7" id="KW-0732">Signal</keyword>
<evidence type="ECO:0000313" key="11">
    <source>
        <dbReference type="RefSeq" id="XP_022305244.1"/>
    </source>
</evidence>
<accession>A0A8B8BQW2</accession>
<dbReference type="Gene3D" id="2.60.120.260">
    <property type="entry name" value="Galactose-binding domain-like"/>
    <property type="match status" value="1"/>
</dbReference>
<comment type="similarity">
    <text evidence="1">Belongs to the protein-tyrosine phosphatase family.</text>
</comment>
<keyword evidence="6" id="KW-0472">Membrane</keyword>
<dbReference type="SUPFAM" id="SSF52799">
    <property type="entry name" value="(Phosphotyrosine protein) phosphatases II"/>
    <property type="match status" value="2"/>
</dbReference>
<gene>
    <name evidence="11" type="primary">LOC111112165</name>
</gene>
<comment type="catalytic activity">
    <reaction evidence="5">
        <text>O-phospho-L-tyrosyl-[protein] + H2O = L-tyrosyl-[protein] + phosphate</text>
        <dbReference type="Rhea" id="RHEA:10684"/>
        <dbReference type="Rhea" id="RHEA-COMP:10136"/>
        <dbReference type="Rhea" id="RHEA-COMP:20101"/>
        <dbReference type="ChEBI" id="CHEBI:15377"/>
        <dbReference type="ChEBI" id="CHEBI:43474"/>
        <dbReference type="ChEBI" id="CHEBI:46858"/>
        <dbReference type="ChEBI" id="CHEBI:61978"/>
        <dbReference type="EC" id="3.1.3.48"/>
    </reaction>
</comment>
<dbReference type="KEGG" id="cvn:111112165"/>
<dbReference type="FunFam" id="3.90.190.10:FF:000102">
    <property type="entry name" value="Receptor-type tyrosine-protein phosphatase"/>
    <property type="match status" value="1"/>
</dbReference>
<dbReference type="Gene3D" id="3.90.190.10">
    <property type="entry name" value="Protein tyrosine phosphatase superfamily"/>
    <property type="match status" value="2"/>
</dbReference>
<dbReference type="InterPro" id="IPR003595">
    <property type="entry name" value="Tyr_Pase_cat"/>
</dbReference>
<dbReference type="GO" id="GO:0004725">
    <property type="term" value="F:protein tyrosine phosphatase activity"/>
    <property type="evidence" value="ECO:0007669"/>
    <property type="project" value="UniProtKB-EC"/>
</dbReference>
<feature type="domain" description="Tyrosine-protein phosphatase" evidence="8">
    <location>
        <begin position="829"/>
        <end position="1082"/>
    </location>
</feature>